<dbReference type="Gene3D" id="3.30.70.330">
    <property type="match status" value="1"/>
</dbReference>
<keyword evidence="3" id="KW-0132">Cell division</keyword>
<gene>
    <name evidence="3" type="ORF">FD13_GL001575</name>
</gene>
<dbReference type="PATRIC" id="fig|1423803.3.peg.1621"/>
<dbReference type="PROSITE" id="PS50889">
    <property type="entry name" value="S4"/>
    <property type="match status" value="1"/>
</dbReference>
<dbReference type="InterPro" id="IPR012677">
    <property type="entry name" value="Nucleotide-bd_a/b_plait_sf"/>
</dbReference>
<comment type="caution">
    <text evidence="3">The sequence shown here is derived from an EMBL/GenBank/DDBJ whole genome shotgun (WGS) entry which is preliminary data.</text>
</comment>
<dbReference type="InterPro" id="IPR036986">
    <property type="entry name" value="S4_RNA-bd_sf"/>
</dbReference>
<dbReference type="Gene3D" id="3.10.290.10">
    <property type="entry name" value="RNA-binding S4 domain"/>
    <property type="match status" value="1"/>
</dbReference>
<dbReference type="AlphaFoldDB" id="A0A0R2DPZ6"/>
<dbReference type="Gene3D" id="3.30.1370.160">
    <property type="match status" value="1"/>
</dbReference>
<dbReference type="RefSeq" id="WP_061775879.1">
    <property type="nucleotide sequence ID" value="NZ_AYZH01000004.1"/>
</dbReference>
<dbReference type="PANTHER" id="PTHR13633:SF3">
    <property type="entry name" value="MITOCHONDRIAL TRANSCRIPTION RESCUE FACTOR 1"/>
    <property type="match status" value="1"/>
</dbReference>
<evidence type="ECO:0000256" key="1">
    <source>
        <dbReference type="PROSITE-ProRule" id="PRU00182"/>
    </source>
</evidence>
<dbReference type="Pfam" id="PF01479">
    <property type="entry name" value="S4"/>
    <property type="match status" value="1"/>
</dbReference>
<feature type="domain" description="RNA-binding S4" evidence="2">
    <location>
        <begin position="182"/>
        <end position="246"/>
    </location>
</feature>
<dbReference type="Pfam" id="PF21278">
    <property type="entry name" value="YlmH_1st"/>
    <property type="match status" value="1"/>
</dbReference>
<dbReference type="GO" id="GO:0051301">
    <property type="term" value="P:cell division"/>
    <property type="evidence" value="ECO:0007669"/>
    <property type="project" value="UniProtKB-KW"/>
</dbReference>
<evidence type="ECO:0000259" key="2">
    <source>
        <dbReference type="SMART" id="SM00363"/>
    </source>
</evidence>
<dbReference type="InterPro" id="IPR002942">
    <property type="entry name" value="S4_RNA-bd"/>
</dbReference>
<evidence type="ECO:0000313" key="4">
    <source>
        <dbReference type="Proteomes" id="UP000051589"/>
    </source>
</evidence>
<dbReference type="SUPFAM" id="SSF55174">
    <property type="entry name" value="Alpha-L RNA-binding motif"/>
    <property type="match status" value="1"/>
</dbReference>
<dbReference type="PANTHER" id="PTHR13633">
    <property type="entry name" value="MITOCHONDRIAL TRANSCRIPTION RESCUE FACTOR 1"/>
    <property type="match status" value="1"/>
</dbReference>
<protein>
    <submittedName>
        <fullName evidence="3">Cell division protein</fullName>
    </submittedName>
</protein>
<evidence type="ECO:0000313" key="3">
    <source>
        <dbReference type="EMBL" id="KRN02855.1"/>
    </source>
</evidence>
<keyword evidence="4" id="KW-1185">Reference proteome</keyword>
<dbReference type="STRING" id="1423803.FD13_GL001575"/>
<keyword evidence="3" id="KW-0131">Cell cycle</keyword>
<dbReference type="GO" id="GO:0003723">
    <property type="term" value="F:RNA binding"/>
    <property type="evidence" value="ECO:0007669"/>
    <property type="project" value="UniProtKB-KW"/>
</dbReference>
<name>A0A0R2DPZ6_9LACO</name>
<accession>A0A0R2DPZ6</accession>
<dbReference type="Pfam" id="PF17774">
    <property type="entry name" value="YlmH_RBD"/>
    <property type="match status" value="1"/>
</dbReference>
<dbReference type="CDD" id="cd00165">
    <property type="entry name" value="S4"/>
    <property type="match status" value="1"/>
</dbReference>
<organism evidence="3 4">
    <name type="scientific">Levilactobacillus senmaizukei DSM 21775 = NBRC 103853</name>
    <dbReference type="NCBI Taxonomy" id="1423803"/>
    <lineage>
        <taxon>Bacteria</taxon>
        <taxon>Bacillati</taxon>
        <taxon>Bacillota</taxon>
        <taxon>Bacilli</taxon>
        <taxon>Lactobacillales</taxon>
        <taxon>Lactobacillaceae</taxon>
        <taxon>Levilactobacillus</taxon>
    </lineage>
</organism>
<keyword evidence="1" id="KW-0694">RNA-binding</keyword>
<dbReference type="SMART" id="SM00363">
    <property type="entry name" value="S4"/>
    <property type="match status" value="1"/>
</dbReference>
<dbReference type="InterPro" id="IPR048443">
    <property type="entry name" value="RqcP2_N"/>
</dbReference>
<dbReference type="OrthoDB" id="9812787at2"/>
<proteinExistence type="predicted"/>
<reference evidence="3 4" key="1">
    <citation type="journal article" date="2015" name="Genome Announc.">
        <title>Expanding the biotechnology potential of lactobacilli through comparative genomics of 213 strains and associated genera.</title>
        <authorList>
            <person name="Sun Z."/>
            <person name="Harris H.M."/>
            <person name="McCann A."/>
            <person name="Guo C."/>
            <person name="Argimon S."/>
            <person name="Zhang W."/>
            <person name="Yang X."/>
            <person name="Jeffery I.B."/>
            <person name="Cooney J.C."/>
            <person name="Kagawa T.F."/>
            <person name="Liu W."/>
            <person name="Song Y."/>
            <person name="Salvetti E."/>
            <person name="Wrobel A."/>
            <person name="Rasinkangas P."/>
            <person name="Parkhill J."/>
            <person name="Rea M.C."/>
            <person name="O'Sullivan O."/>
            <person name="Ritari J."/>
            <person name="Douillard F.P."/>
            <person name="Paul Ross R."/>
            <person name="Yang R."/>
            <person name="Briner A.E."/>
            <person name="Felis G.E."/>
            <person name="de Vos W.M."/>
            <person name="Barrangou R."/>
            <person name="Klaenhammer T.R."/>
            <person name="Caufield P.W."/>
            <person name="Cui Y."/>
            <person name="Zhang H."/>
            <person name="O'Toole P.W."/>
        </authorList>
    </citation>
    <scope>NUCLEOTIDE SEQUENCE [LARGE SCALE GENOMIC DNA]</scope>
    <source>
        <strain evidence="3 4">DSM 21775</strain>
    </source>
</reference>
<dbReference type="InterPro" id="IPR040591">
    <property type="entry name" value="RqcP2_RBD"/>
</dbReference>
<sequence length="259" mass="29335">MDENITQHFRPDEGPFIDAVGGWIQQVQDEYRPVLTHFLNPRQVYIATTLAHRADLHIRFDGGHTGAEMQRGLFYPDYYEPEAADFELAALKVDYPLKFARLHHSQVLGTLLGAGIEREVLGDILTDGEGWQVITEQSMADYLVSQVDRIGKVKSRLKPMDLADLVVPMNEWESESATLTSLRLDNIVGTGFHLSRHRSKELIEAGRVRINWAETQKPDYDLDVADIVSVRGFGRIRLNEVAGKTKKDKIRVTLAVLKK</sequence>
<dbReference type="Proteomes" id="UP000051589">
    <property type="component" value="Unassembled WGS sequence"/>
</dbReference>
<dbReference type="EMBL" id="AYZH01000004">
    <property type="protein sequence ID" value="KRN02855.1"/>
    <property type="molecule type" value="Genomic_DNA"/>
</dbReference>